<dbReference type="RefSeq" id="WP_147372941.1">
    <property type="nucleotide sequence ID" value="NZ_QXDL01000248.1"/>
</dbReference>
<evidence type="ECO:0000313" key="3">
    <source>
        <dbReference type="Proteomes" id="UP000265715"/>
    </source>
</evidence>
<evidence type="ECO:0000256" key="1">
    <source>
        <dbReference type="SAM" id="Phobius"/>
    </source>
</evidence>
<keyword evidence="1" id="KW-1133">Transmembrane helix</keyword>
<protein>
    <submittedName>
        <fullName evidence="2">Uncharacterized protein</fullName>
    </submittedName>
</protein>
<dbReference type="EMBL" id="QXDL01000248">
    <property type="protein sequence ID" value="RIH79364.1"/>
    <property type="molecule type" value="Genomic_DNA"/>
</dbReference>
<organism evidence="2 3">
    <name type="scientific">Calidithermus terrae</name>
    <dbReference type="NCBI Taxonomy" id="1408545"/>
    <lineage>
        <taxon>Bacteria</taxon>
        <taxon>Thermotogati</taxon>
        <taxon>Deinococcota</taxon>
        <taxon>Deinococci</taxon>
        <taxon>Thermales</taxon>
        <taxon>Thermaceae</taxon>
        <taxon>Calidithermus</taxon>
    </lineage>
</organism>
<evidence type="ECO:0000313" key="2">
    <source>
        <dbReference type="EMBL" id="RIH79364.1"/>
    </source>
</evidence>
<keyword evidence="1" id="KW-0472">Membrane</keyword>
<feature type="transmembrane region" description="Helical" evidence="1">
    <location>
        <begin position="12"/>
        <end position="33"/>
    </location>
</feature>
<keyword evidence="3" id="KW-1185">Reference proteome</keyword>
<proteinExistence type="predicted"/>
<dbReference type="Proteomes" id="UP000265715">
    <property type="component" value="Unassembled WGS sequence"/>
</dbReference>
<gene>
    <name evidence="2" type="ORF">Mterra_03605</name>
</gene>
<dbReference type="OrthoDB" id="34431at2"/>
<accession>A0A399E3R4</accession>
<sequence length="105" mass="12052">MPPEPNRTDLLLRWLLRLGLAGVFISNSIGAWYDTSSYMDLLRTSFMGRILEDLRPWVEFIKYNDLIVGLLILAGLWPKYVLAWAGVWLIGVTVVRISATLFPWV</sequence>
<comment type="caution">
    <text evidence="2">The sequence shown here is derived from an EMBL/GenBank/DDBJ whole genome shotgun (WGS) entry which is preliminary data.</text>
</comment>
<feature type="transmembrane region" description="Helical" evidence="1">
    <location>
        <begin position="54"/>
        <end position="77"/>
    </location>
</feature>
<keyword evidence="1" id="KW-0812">Transmembrane</keyword>
<name>A0A399E3R4_9DEIN</name>
<dbReference type="AlphaFoldDB" id="A0A399E3R4"/>
<reference evidence="2 3" key="1">
    <citation type="submission" date="2018-08" db="EMBL/GenBank/DDBJ databases">
        <title>Meiothermus terrae DSM 26712 genome sequencing project.</title>
        <authorList>
            <person name="Da Costa M.S."/>
            <person name="Albuquerque L."/>
            <person name="Raposo P."/>
            <person name="Froufe H.J.C."/>
            <person name="Barroso C.S."/>
            <person name="Egas C."/>
        </authorList>
    </citation>
    <scope>NUCLEOTIDE SEQUENCE [LARGE SCALE GENOMIC DNA]</scope>
    <source>
        <strain evidence="2 3">DSM 26712</strain>
    </source>
</reference>